<dbReference type="CDD" id="cd00093">
    <property type="entry name" value="HTH_XRE"/>
    <property type="match status" value="1"/>
</dbReference>
<dbReference type="Gene3D" id="1.10.260.40">
    <property type="entry name" value="lambda repressor-like DNA-binding domains"/>
    <property type="match status" value="1"/>
</dbReference>
<protein>
    <recommendedName>
        <fullName evidence="1">HTH cro/C1-type domain-containing protein</fullName>
    </recommendedName>
</protein>
<dbReference type="Pfam" id="PF01381">
    <property type="entry name" value="HTH_3"/>
    <property type="match status" value="1"/>
</dbReference>
<dbReference type="Proteomes" id="UP001157440">
    <property type="component" value="Unassembled WGS sequence"/>
</dbReference>
<organism evidence="2 3">
    <name type="scientific">Methylobacterium tardum</name>
    <dbReference type="NCBI Taxonomy" id="374432"/>
    <lineage>
        <taxon>Bacteria</taxon>
        <taxon>Pseudomonadati</taxon>
        <taxon>Pseudomonadota</taxon>
        <taxon>Alphaproteobacteria</taxon>
        <taxon>Hyphomicrobiales</taxon>
        <taxon>Methylobacteriaceae</taxon>
        <taxon>Methylobacterium</taxon>
    </lineage>
</organism>
<evidence type="ECO:0000313" key="3">
    <source>
        <dbReference type="Proteomes" id="UP001157440"/>
    </source>
</evidence>
<proteinExistence type="predicted"/>
<dbReference type="SUPFAM" id="SSF47413">
    <property type="entry name" value="lambda repressor-like DNA-binding domains"/>
    <property type="match status" value="1"/>
</dbReference>
<evidence type="ECO:0000313" key="2">
    <source>
        <dbReference type="EMBL" id="GLS68065.1"/>
    </source>
</evidence>
<keyword evidence="3" id="KW-1185">Reference proteome</keyword>
<dbReference type="InterPro" id="IPR001387">
    <property type="entry name" value="Cro/C1-type_HTH"/>
</dbReference>
<sequence>MLSVRQVKAARALLAWSQADLAKASGVSYPTLARLEATDGPIGGRADTGAKLQAALEGAGVIFIDENGEGPGVRLRKQAGSSEVSSGQ</sequence>
<dbReference type="EMBL" id="BSPL01000002">
    <property type="protein sequence ID" value="GLS68065.1"/>
    <property type="molecule type" value="Genomic_DNA"/>
</dbReference>
<evidence type="ECO:0000259" key="1">
    <source>
        <dbReference type="PROSITE" id="PS50943"/>
    </source>
</evidence>
<reference evidence="3" key="1">
    <citation type="journal article" date="2019" name="Int. J. Syst. Evol. Microbiol.">
        <title>The Global Catalogue of Microorganisms (GCM) 10K type strain sequencing project: providing services to taxonomists for standard genome sequencing and annotation.</title>
        <authorList>
            <consortium name="The Broad Institute Genomics Platform"/>
            <consortium name="The Broad Institute Genome Sequencing Center for Infectious Disease"/>
            <person name="Wu L."/>
            <person name="Ma J."/>
        </authorList>
    </citation>
    <scope>NUCLEOTIDE SEQUENCE [LARGE SCALE GENOMIC DNA]</scope>
    <source>
        <strain evidence="3">NBRC 103632</strain>
    </source>
</reference>
<accession>A0AA37WNR0</accession>
<dbReference type="PROSITE" id="PS50943">
    <property type="entry name" value="HTH_CROC1"/>
    <property type="match status" value="1"/>
</dbReference>
<dbReference type="RefSeq" id="WP_238199258.1">
    <property type="nucleotide sequence ID" value="NZ_BPQZ01000033.1"/>
</dbReference>
<dbReference type="AlphaFoldDB" id="A0AA37WNR0"/>
<name>A0AA37WNR0_9HYPH</name>
<dbReference type="SMART" id="SM00530">
    <property type="entry name" value="HTH_XRE"/>
    <property type="match status" value="1"/>
</dbReference>
<dbReference type="InterPro" id="IPR010982">
    <property type="entry name" value="Lambda_DNA-bd_dom_sf"/>
</dbReference>
<dbReference type="GO" id="GO:0003677">
    <property type="term" value="F:DNA binding"/>
    <property type="evidence" value="ECO:0007669"/>
    <property type="project" value="InterPro"/>
</dbReference>
<gene>
    <name evidence="2" type="ORF">GCM10007890_00760</name>
</gene>
<comment type="caution">
    <text evidence="2">The sequence shown here is derived from an EMBL/GenBank/DDBJ whole genome shotgun (WGS) entry which is preliminary data.</text>
</comment>
<feature type="domain" description="HTH cro/C1-type" evidence="1">
    <location>
        <begin position="7"/>
        <end position="36"/>
    </location>
</feature>